<dbReference type="EMBL" id="CP001731">
    <property type="protein sequence ID" value="ADB86754.1"/>
    <property type="molecule type" value="Genomic_DNA"/>
</dbReference>
<dbReference type="KEGG" id="sii:LD85_1072"/>
<accession>D2PJ01</accession>
<feature type="transmembrane region" description="Helical" evidence="1">
    <location>
        <begin position="92"/>
        <end position="117"/>
    </location>
</feature>
<evidence type="ECO:0000313" key="3">
    <source>
        <dbReference type="Proteomes" id="UP000001404"/>
    </source>
</evidence>
<dbReference type="AlphaFoldDB" id="D2PJ01"/>
<name>D2PJ01_SACI9</name>
<gene>
    <name evidence="2" type="ordered locus">LD85_1072</name>
</gene>
<evidence type="ECO:0000313" key="2">
    <source>
        <dbReference type="EMBL" id="ADB86754.1"/>
    </source>
</evidence>
<reference evidence="3" key="1">
    <citation type="journal article" date="2009" name="Proc. Natl. Acad. Sci. U.S.A.">
        <title>Biogeography of the Sulfolobus islandicus pan-genome.</title>
        <authorList>
            <person name="Reno M.L."/>
            <person name="Held N.L."/>
            <person name="Fields C.J."/>
            <person name="Burke P.V."/>
            <person name="Whitaker R.J."/>
        </authorList>
    </citation>
    <scope>NUCLEOTIDE SEQUENCE [LARGE SCALE GENOMIC DNA]</scope>
    <source>
        <strain evidence="3">L.D.8.5 / Lassen #2</strain>
    </source>
</reference>
<dbReference type="RefSeq" id="WP_012952674.1">
    <property type="nucleotide sequence ID" value="NC_013769.1"/>
</dbReference>
<keyword evidence="1" id="KW-0812">Transmembrane</keyword>
<dbReference type="Proteomes" id="UP000001404">
    <property type="component" value="Chromosome"/>
</dbReference>
<evidence type="ECO:0000256" key="1">
    <source>
        <dbReference type="SAM" id="Phobius"/>
    </source>
</evidence>
<protein>
    <submittedName>
        <fullName evidence="2">Uncharacterized protein</fullName>
    </submittedName>
</protein>
<proteinExistence type="predicted"/>
<organism evidence="2 3">
    <name type="scientific">Saccharolobus islandicus (strain L.D.8.5 / Lassen #2)</name>
    <name type="common">Sulfolobus islandicus</name>
    <dbReference type="NCBI Taxonomy" id="425944"/>
    <lineage>
        <taxon>Archaea</taxon>
        <taxon>Thermoproteota</taxon>
        <taxon>Thermoprotei</taxon>
        <taxon>Sulfolobales</taxon>
        <taxon>Sulfolobaceae</taxon>
        <taxon>Saccharolobus</taxon>
    </lineage>
</organism>
<keyword evidence="1" id="KW-0472">Membrane</keyword>
<dbReference type="HOGENOM" id="CLU_1987723_0_0_2"/>
<sequence>MLLNFAKYVHYSEENKTFNEDNRRSMWGFREHGKISKAYPYYVRARLGGKLVPIFIGLYNFFLLALPDILYWNRPEILGITQYLQSALHNMYLGLAITYSLDFILYFVIIAAIHCCIKKETVREN</sequence>
<feature type="transmembrane region" description="Helical" evidence="1">
    <location>
        <begin position="51"/>
        <end position="72"/>
    </location>
</feature>
<keyword evidence="1" id="KW-1133">Transmembrane helix</keyword>